<feature type="chain" id="PRO_5045104751" description="MetA-pathway of phenol degradation" evidence="1">
    <location>
        <begin position="25"/>
        <end position="303"/>
    </location>
</feature>
<organism evidence="2 3">
    <name type="scientific">Pedobacter alpinus</name>
    <dbReference type="NCBI Taxonomy" id="1590643"/>
    <lineage>
        <taxon>Bacteria</taxon>
        <taxon>Pseudomonadati</taxon>
        <taxon>Bacteroidota</taxon>
        <taxon>Sphingobacteriia</taxon>
        <taxon>Sphingobacteriales</taxon>
        <taxon>Sphingobacteriaceae</taxon>
        <taxon>Pedobacter</taxon>
    </lineage>
</organism>
<name>A0ABW5TN93_9SPHI</name>
<evidence type="ECO:0008006" key="4">
    <source>
        <dbReference type="Google" id="ProtNLM"/>
    </source>
</evidence>
<keyword evidence="3" id="KW-1185">Reference proteome</keyword>
<evidence type="ECO:0000313" key="2">
    <source>
        <dbReference type="EMBL" id="MFD2730453.1"/>
    </source>
</evidence>
<proteinExistence type="predicted"/>
<gene>
    <name evidence="2" type="ORF">ACFSSE_01950</name>
</gene>
<accession>A0ABW5TN93</accession>
<evidence type="ECO:0000256" key="1">
    <source>
        <dbReference type="SAM" id="SignalP"/>
    </source>
</evidence>
<comment type="caution">
    <text evidence="2">The sequence shown here is derived from an EMBL/GenBank/DDBJ whole genome shotgun (WGS) entry which is preliminary data.</text>
</comment>
<dbReference type="Proteomes" id="UP001597546">
    <property type="component" value="Unassembled WGS sequence"/>
</dbReference>
<evidence type="ECO:0000313" key="3">
    <source>
        <dbReference type="Proteomes" id="UP001597546"/>
    </source>
</evidence>
<feature type="signal peptide" evidence="1">
    <location>
        <begin position="1"/>
        <end position="24"/>
    </location>
</feature>
<protein>
    <recommendedName>
        <fullName evidence="4">MetA-pathway of phenol degradation</fullName>
    </recommendedName>
</protein>
<sequence>MKIFTKSAILSTGLIIGLSISSFAQTPLSGFMQGKKGGGLTFSLTHENYKSVYLVPEIVDETPIFGSVSTNSFNIYGNYGISDKLDAVVSLPFIQTVGSANPATLQGIRSNGGDYSNQIEGMQDISAFLKYEFAKVGNVSFQGSLGFTTPLGDYKVDDELQSIIAIGNRATTLNGILLAHFKDERGFFITGQAGYSARTTDVPDAILSELKIGFAADRFYIAGQVGNQTSTSGTDILRPGFNNDFTATKVNYTKVGGTIYTPIDGNFGISVSGGGIVDGRNVGKSYYGSAGLTYKFIYKSLTK</sequence>
<keyword evidence="1" id="KW-0732">Signal</keyword>
<dbReference type="EMBL" id="JBHULV010000008">
    <property type="protein sequence ID" value="MFD2730453.1"/>
    <property type="molecule type" value="Genomic_DNA"/>
</dbReference>
<dbReference type="RefSeq" id="WP_379040795.1">
    <property type="nucleotide sequence ID" value="NZ_JBHSKW010000005.1"/>
</dbReference>
<reference evidence="3" key="1">
    <citation type="journal article" date="2019" name="Int. J. Syst. Evol. Microbiol.">
        <title>The Global Catalogue of Microorganisms (GCM) 10K type strain sequencing project: providing services to taxonomists for standard genome sequencing and annotation.</title>
        <authorList>
            <consortium name="The Broad Institute Genomics Platform"/>
            <consortium name="The Broad Institute Genome Sequencing Center for Infectious Disease"/>
            <person name="Wu L."/>
            <person name="Ma J."/>
        </authorList>
    </citation>
    <scope>NUCLEOTIDE SEQUENCE [LARGE SCALE GENOMIC DNA]</scope>
    <source>
        <strain evidence="3">KCTC 42456</strain>
    </source>
</reference>